<accession>R7ZPE5</accession>
<reference evidence="1 2" key="1">
    <citation type="submission" date="2013-02" db="EMBL/GenBank/DDBJ databases">
        <title>A novel strain isolated from Lonar lake, Maharashtra, India.</title>
        <authorList>
            <person name="Singh A."/>
        </authorList>
    </citation>
    <scope>NUCLEOTIDE SEQUENCE [LARGE SCALE GENOMIC DNA]</scope>
    <source>
        <strain evidence="1 2">AK24</strain>
    </source>
</reference>
<gene>
    <name evidence="1" type="ORF">ADIS_3558</name>
</gene>
<sequence length="54" mass="6121">MFIHSYQPNTFSDCSVTPVFFEIRLKYIKAVQSENLHGSAMSDPAFPNSAYGYL</sequence>
<comment type="caution">
    <text evidence="1">The sequence shown here is derived from an EMBL/GenBank/DDBJ whole genome shotgun (WGS) entry which is preliminary data.</text>
</comment>
<dbReference type="AlphaFoldDB" id="R7ZPE5"/>
<dbReference type="STRING" id="1232681.ADIS_3558"/>
<dbReference type="EMBL" id="AQHR01000091">
    <property type="protein sequence ID" value="EON75970.1"/>
    <property type="molecule type" value="Genomic_DNA"/>
</dbReference>
<evidence type="ECO:0000313" key="1">
    <source>
        <dbReference type="EMBL" id="EON75970.1"/>
    </source>
</evidence>
<protein>
    <submittedName>
        <fullName evidence="1">Uncharacterized protein</fullName>
    </submittedName>
</protein>
<name>R7ZPE5_9BACT</name>
<evidence type="ECO:0000313" key="2">
    <source>
        <dbReference type="Proteomes" id="UP000013909"/>
    </source>
</evidence>
<organism evidence="1 2">
    <name type="scientific">Lunatimonas lonarensis</name>
    <dbReference type="NCBI Taxonomy" id="1232681"/>
    <lineage>
        <taxon>Bacteria</taxon>
        <taxon>Pseudomonadati</taxon>
        <taxon>Bacteroidota</taxon>
        <taxon>Cytophagia</taxon>
        <taxon>Cytophagales</taxon>
        <taxon>Cyclobacteriaceae</taxon>
    </lineage>
</organism>
<proteinExistence type="predicted"/>
<dbReference type="Proteomes" id="UP000013909">
    <property type="component" value="Unassembled WGS sequence"/>
</dbReference>
<keyword evidence="2" id="KW-1185">Reference proteome</keyword>